<dbReference type="VEuPathDB" id="FungiDB:ATCC64974_71150"/>
<dbReference type="Gene3D" id="1.20.1280.290">
    <property type="match status" value="1"/>
</dbReference>
<evidence type="ECO:0000256" key="5">
    <source>
        <dbReference type="SAM" id="Phobius"/>
    </source>
</evidence>
<accession>A0A254U4R4</accession>
<reference evidence="7" key="1">
    <citation type="submission" date="2018-10" db="EMBL/GenBank/DDBJ databases">
        <title>FDA dAtabase for Regulatory Grade micrObial Sequences (FDA-ARGOS): Supporting development and validation of Infectious Disease Dx tests.</title>
        <authorList>
            <person name="Kerrigan L."/>
            <person name="Tallon L."/>
            <person name="Sadzewicz L."/>
            <person name="Sengamalay N."/>
            <person name="Ott S."/>
            <person name="Godinez A."/>
            <person name="Nagaraj S."/>
            <person name="Vavikolanu K."/>
            <person name="Nadendla S."/>
            <person name="George J."/>
            <person name="Sichtig H."/>
        </authorList>
    </citation>
    <scope>NUCLEOTIDE SEQUENCE [LARGE SCALE GENOMIC DNA]</scope>
    <source>
        <strain evidence="7">FDAARGOS_311</strain>
    </source>
</reference>
<dbReference type="eggNOG" id="ENOG502SS1J">
    <property type="taxonomic scope" value="Eukaryota"/>
</dbReference>
<keyword evidence="6" id="KW-0808">Transferase</keyword>
<feature type="transmembrane region" description="Helical" evidence="5">
    <location>
        <begin position="12"/>
        <end position="31"/>
    </location>
</feature>
<feature type="transmembrane region" description="Helical" evidence="5">
    <location>
        <begin position="115"/>
        <end position="139"/>
    </location>
</feature>
<dbReference type="Proteomes" id="UP000197666">
    <property type="component" value="Unassembled WGS sequence"/>
</dbReference>
<sequence length="284" mass="32024">MINRTLLPSWVRILLLGLSIISFLPQLQLLWTTKNSSGLSLCYLLFNLICATEQFLLAFLYNNNPEAEPNMFVESPGSLGDWLNLIQITVIWILFSLTFTLSLRYPSDSSFRNKLSAALSYIIYLLIAVIPSVCVVLTTDRGEDPPTSENEWVFALWSGVHLIFVNPAMTLLAFSAVFCQAPKLRKSVPPPAALSLRGLAIQAGVFSVLALSWPFRFVNINPDWDIFASWFTLYSWYVTVGWTAVDCAIFALVQAILLWMACRNMKYWRLAEGAETEPLLANHE</sequence>
<dbReference type="OrthoDB" id="5139341at2759"/>
<feature type="transmembrane region" description="Helical" evidence="5">
    <location>
        <begin position="194"/>
        <end position="215"/>
    </location>
</feature>
<keyword evidence="3 5" id="KW-1133">Transmembrane helix</keyword>
<dbReference type="VEuPathDB" id="FungiDB:M747DRAFT_241459"/>
<dbReference type="InterPro" id="IPR006603">
    <property type="entry name" value="PQ-loop_rpt"/>
</dbReference>
<keyword evidence="6" id="KW-0032">Aminotransferase</keyword>
<feature type="transmembrane region" description="Helical" evidence="5">
    <location>
        <begin position="159"/>
        <end position="182"/>
    </location>
</feature>
<feature type="transmembrane region" description="Helical" evidence="5">
    <location>
        <begin position="43"/>
        <end position="62"/>
    </location>
</feature>
<dbReference type="GO" id="GO:0008483">
    <property type="term" value="F:transaminase activity"/>
    <property type="evidence" value="ECO:0007669"/>
    <property type="project" value="UniProtKB-KW"/>
</dbReference>
<dbReference type="AlphaFoldDB" id="A0A254U4R4"/>
<gene>
    <name evidence="6" type="ORF">CAN33_0054700</name>
</gene>
<dbReference type="VEuPathDB" id="FungiDB:An16g02400"/>
<organism evidence="6 7">
    <name type="scientific">Aspergillus niger</name>
    <dbReference type="NCBI Taxonomy" id="5061"/>
    <lineage>
        <taxon>Eukaryota</taxon>
        <taxon>Fungi</taxon>
        <taxon>Dikarya</taxon>
        <taxon>Ascomycota</taxon>
        <taxon>Pezizomycotina</taxon>
        <taxon>Eurotiomycetes</taxon>
        <taxon>Eurotiomycetidae</taxon>
        <taxon>Eurotiales</taxon>
        <taxon>Aspergillaceae</taxon>
        <taxon>Aspergillus</taxon>
        <taxon>Aspergillus subgen. Circumdati</taxon>
    </lineage>
</organism>
<comment type="caution">
    <text evidence="6">The sequence shown here is derived from an EMBL/GenBank/DDBJ whole genome shotgun (WGS) entry which is preliminary data.</text>
</comment>
<evidence type="ECO:0000256" key="3">
    <source>
        <dbReference type="ARBA" id="ARBA00022989"/>
    </source>
</evidence>
<evidence type="ECO:0000313" key="7">
    <source>
        <dbReference type="Proteomes" id="UP000197666"/>
    </source>
</evidence>
<evidence type="ECO:0000256" key="1">
    <source>
        <dbReference type="ARBA" id="ARBA00004141"/>
    </source>
</evidence>
<keyword evidence="4 5" id="KW-0472">Membrane</keyword>
<name>A0A254U4R4_ASPNG</name>
<dbReference type="Pfam" id="PF04193">
    <property type="entry name" value="PQ-loop"/>
    <property type="match status" value="1"/>
</dbReference>
<comment type="subcellular location">
    <subcellularLocation>
        <location evidence="1">Membrane</location>
        <topology evidence="1">Multi-pass membrane protein</topology>
    </subcellularLocation>
</comment>
<evidence type="ECO:0000313" key="6">
    <source>
        <dbReference type="EMBL" id="TPR10084.1"/>
    </source>
</evidence>
<dbReference type="VEuPathDB" id="FungiDB:ASPNIDRAFT2_1218027"/>
<protein>
    <submittedName>
        <fullName evidence="6">Aminotransferase class-V family protein</fullName>
    </submittedName>
</protein>
<evidence type="ECO:0000256" key="2">
    <source>
        <dbReference type="ARBA" id="ARBA00022692"/>
    </source>
</evidence>
<keyword evidence="2 5" id="KW-0812">Transmembrane</keyword>
<feature type="transmembrane region" description="Helical" evidence="5">
    <location>
        <begin position="82"/>
        <end position="103"/>
    </location>
</feature>
<proteinExistence type="predicted"/>
<evidence type="ECO:0000256" key="4">
    <source>
        <dbReference type="ARBA" id="ARBA00023136"/>
    </source>
</evidence>
<dbReference type="GO" id="GO:0016020">
    <property type="term" value="C:membrane"/>
    <property type="evidence" value="ECO:0007669"/>
    <property type="project" value="UniProtKB-SubCell"/>
</dbReference>
<feature type="transmembrane region" description="Helical" evidence="5">
    <location>
        <begin position="235"/>
        <end position="260"/>
    </location>
</feature>
<dbReference type="EMBL" id="NKJJ02000008">
    <property type="protein sequence ID" value="TPR10084.1"/>
    <property type="molecule type" value="Genomic_DNA"/>
</dbReference>